<dbReference type="GO" id="GO:0004519">
    <property type="term" value="F:endonuclease activity"/>
    <property type="evidence" value="ECO:0007669"/>
    <property type="project" value="UniProtKB-KW"/>
</dbReference>
<dbReference type="SUPFAM" id="SSF56219">
    <property type="entry name" value="DNase I-like"/>
    <property type="match status" value="1"/>
</dbReference>
<dbReference type="Proteomes" id="UP001174934">
    <property type="component" value="Unassembled WGS sequence"/>
</dbReference>
<organism evidence="4 5">
    <name type="scientific">Bombardia bombarda</name>
    <dbReference type="NCBI Taxonomy" id="252184"/>
    <lineage>
        <taxon>Eukaryota</taxon>
        <taxon>Fungi</taxon>
        <taxon>Dikarya</taxon>
        <taxon>Ascomycota</taxon>
        <taxon>Pezizomycotina</taxon>
        <taxon>Sordariomycetes</taxon>
        <taxon>Sordariomycetidae</taxon>
        <taxon>Sordariales</taxon>
        <taxon>Lasiosphaeriaceae</taxon>
        <taxon>Bombardia</taxon>
    </lineage>
</organism>
<dbReference type="AlphaFoldDB" id="A0AA39X7I4"/>
<evidence type="ECO:0000256" key="1">
    <source>
        <dbReference type="SAM" id="MobiDB-lite"/>
    </source>
</evidence>
<gene>
    <name evidence="4" type="ORF">B0T17DRAFT_489583</name>
</gene>
<keyword evidence="4" id="KW-0378">Hydrolase</keyword>
<sequence>MKASSCALCWALAVLQPLAAAVTIAEINGNKYLSPLSGQSVTNVTGLVTAKGPSGFWIRSTTPDDSPLTSESVYVFSSTAGANLTVGDIISLNGRVAEYRSTNTYIYLTEISSPTSVTKISSGNTVKPLVIGVDTLPPPTSLFTSLDGGDIFSYPNAVANLSVVNPVLNPALYGLDFWESLSGELVTIKNPTALVRPNSYGDTWVIGDWPVTGRNAHGGLTMTSKDSNPETIIVGTPLDGTKNPSTTKMGDKTQDITGIVQQAFGYYNILPLTGIKTTTLNTASAPPSSLKSLGNCRGITVGDYNVENLAPTSAHLPKVASQIVNVLKTPDIIFLQEIQDNNGATNDAVVSANLTLSTLAAAVKSISNVTYEFVSVDPVSNQDGGAPGGNIRVAYFYRPEVISLYKPNPGSPTDANEVLAGPLLKFNPGRIAPASEAWSATRKPIAAQWRAKGAKKPFFTVNLHWSSKGGGTSFQGDVRPPINGVIDRRILQANVTGSFIAQILAQDPRAHIISAGDFNEFTFVKPMQTYSSISGLKDLDEVVGLPVEERYTYIFDNNAQELDHMYVSPSLATKTTKYEHLHINTWATDADVVSDHDPSVAYFNVCACP</sequence>
<keyword evidence="2" id="KW-0732">Signal</keyword>
<feature type="compositionally biased region" description="Polar residues" evidence="1">
    <location>
        <begin position="221"/>
        <end position="230"/>
    </location>
</feature>
<accession>A0AA39X7I4</accession>
<dbReference type="PANTHER" id="PTHR42834">
    <property type="entry name" value="ENDONUCLEASE/EXONUCLEASE/PHOSPHATASE FAMILY PROTEIN (AFU_ORTHOLOGUE AFUA_3G09210)"/>
    <property type="match status" value="1"/>
</dbReference>
<evidence type="ECO:0000259" key="3">
    <source>
        <dbReference type="Pfam" id="PF03372"/>
    </source>
</evidence>
<keyword evidence="5" id="KW-1185">Reference proteome</keyword>
<evidence type="ECO:0000313" key="4">
    <source>
        <dbReference type="EMBL" id="KAK0628757.1"/>
    </source>
</evidence>
<dbReference type="Pfam" id="PF03372">
    <property type="entry name" value="Exo_endo_phos"/>
    <property type="match status" value="1"/>
</dbReference>
<feature type="signal peptide" evidence="2">
    <location>
        <begin position="1"/>
        <end position="21"/>
    </location>
</feature>
<keyword evidence="4" id="KW-0540">Nuclease</keyword>
<evidence type="ECO:0000256" key="2">
    <source>
        <dbReference type="SAM" id="SignalP"/>
    </source>
</evidence>
<proteinExistence type="predicted"/>
<dbReference type="InterPro" id="IPR005135">
    <property type="entry name" value="Endo/exonuclease/phosphatase"/>
</dbReference>
<evidence type="ECO:0000313" key="5">
    <source>
        <dbReference type="Proteomes" id="UP001174934"/>
    </source>
</evidence>
<dbReference type="EMBL" id="JAULSR010000002">
    <property type="protein sequence ID" value="KAK0628757.1"/>
    <property type="molecule type" value="Genomic_DNA"/>
</dbReference>
<protein>
    <submittedName>
        <fullName evidence="4">Endonuclease/exonuclease/phosphatase-like protein</fullName>
    </submittedName>
</protein>
<dbReference type="InterPro" id="IPR036691">
    <property type="entry name" value="Endo/exonu/phosph_ase_sf"/>
</dbReference>
<keyword evidence="4" id="KW-0255">Endonuclease</keyword>
<reference evidence="4" key="1">
    <citation type="submission" date="2023-06" db="EMBL/GenBank/DDBJ databases">
        <title>Genome-scale phylogeny and comparative genomics of the fungal order Sordariales.</title>
        <authorList>
            <consortium name="Lawrence Berkeley National Laboratory"/>
            <person name="Hensen N."/>
            <person name="Bonometti L."/>
            <person name="Westerberg I."/>
            <person name="Brannstrom I.O."/>
            <person name="Guillou S."/>
            <person name="Cros-Aarteil S."/>
            <person name="Calhoun S."/>
            <person name="Haridas S."/>
            <person name="Kuo A."/>
            <person name="Mondo S."/>
            <person name="Pangilinan J."/>
            <person name="Riley R."/>
            <person name="LaButti K."/>
            <person name="Andreopoulos B."/>
            <person name="Lipzen A."/>
            <person name="Chen C."/>
            <person name="Yanf M."/>
            <person name="Daum C."/>
            <person name="Ng V."/>
            <person name="Clum A."/>
            <person name="Steindorff A."/>
            <person name="Ohm R."/>
            <person name="Martin F."/>
            <person name="Silar P."/>
            <person name="Natvig D."/>
            <person name="Lalanne C."/>
            <person name="Gautier V."/>
            <person name="Ament-velasquez S.L."/>
            <person name="Kruys A."/>
            <person name="Hutchinson M.I."/>
            <person name="Powell A.J."/>
            <person name="Barry K."/>
            <person name="Miller A.N."/>
            <person name="Grigoriev I.V."/>
            <person name="Debuchy R."/>
            <person name="Gladieux P."/>
            <person name="Thoren M.H."/>
            <person name="Johannesson H."/>
        </authorList>
    </citation>
    <scope>NUCLEOTIDE SEQUENCE</scope>
    <source>
        <strain evidence="4">SMH3391-2</strain>
    </source>
</reference>
<feature type="chain" id="PRO_5041224167" evidence="2">
    <location>
        <begin position="22"/>
        <end position="609"/>
    </location>
</feature>
<name>A0AA39X7I4_9PEZI</name>
<dbReference type="Gene3D" id="3.60.10.10">
    <property type="entry name" value="Endonuclease/exonuclease/phosphatase"/>
    <property type="match status" value="1"/>
</dbReference>
<feature type="domain" description="Endonuclease/exonuclease/phosphatase" evidence="3">
    <location>
        <begin position="304"/>
        <end position="596"/>
    </location>
</feature>
<dbReference type="PANTHER" id="PTHR42834:SF1">
    <property type="entry name" value="ENDONUCLEASE_EXONUCLEASE_PHOSPHATASE FAMILY PROTEIN (AFU_ORTHOLOGUE AFUA_3G09210)"/>
    <property type="match status" value="1"/>
</dbReference>
<feature type="region of interest" description="Disordered" evidence="1">
    <location>
        <begin position="220"/>
        <end position="250"/>
    </location>
</feature>
<comment type="caution">
    <text evidence="4">The sequence shown here is derived from an EMBL/GenBank/DDBJ whole genome shotgun (WGS) entry which is preliminary data.</text>
</comment>
<dbReference type="CDD" id="cd04486">
    <property type="entry name" value="YhcR_OBF_like"/>
    <property type="match status" value="1"/>
</dbReference>